<keyword evidence="8 11" id="KW-1133">Transmembrane helix</keyword>
<dbReference type="InterPro" id="IPR003593">
    <property type="entry name" value="AAA+_ATPase"/>
</dbReference>
<dbReference type="GO" id="GO:0140359">
    <property type="term" value="F:ABC-type transporter activity"/>
    <property type="evidence" value="ECO:0007669"/>
    <property type="project" value="InterPro"/>
</dbReference>
<evidence type="ECO:0000259" key="13">
    <source>
        <dbReference type="PROSITE" id="PS50929"/>
    </source>
</evidence>
<dbReference type="CDD" id="cd03223">
    <property type="entry name" value="ABCD_peroxisomal_ALDP"/>
    <property type="match status" value="1"/>
</dbReference>
<evidence type="ECO:0000313" key="14">
    <source>
        <dbReference type="EMBL" id="ABC38215.1"/>
    </source>
</evidence>
<evidence type="ECO:0000259" key="12">
    <source>
        <dbReference type="PROSITE" id="PS50893"/>
    </source>
</evidence>
<dbReference type="PANTHER" id="PTHR11384">
    <property type="entry name" value="ATP-BINDING CASSETTE, SUB-FAMILY D MEMBER"/>
    <property type="match status" value="1"/>
</dbReference>
<evidence type="ECO:0000256" key="1">
    <source>
        <dbReference type="ARBA" id="ARBA00004651"/>
    </source>
</evidence>
<evidence type="ECO:0000256" key="10">
    <source>
        <dbReference type="SAM" id="MobiDB-lite"/>
    </source>
</evidence>
<dbReference type="SUPFAM" id="SSF52540">
    <property type="entry name" value="P-loop containing nucleoside triphosphate hydrolases"/>
    <property type="match status" value="1"/>
</dbReference>
<keyword evidence="3" id="KW-1003">Cell membrane</keyword>
<dbReference type="EMBL" id="CP000086">
    <property type="protein sequence ID" value="ABC38215.1"/>
    <property type="molecule type" value="Genomic_DNA"/>
</dbReference>
<dbReference type="SMART" id="SM00382">
    <property type="entry name" value="AAA"/>
    <property type="match status" value="1"/>
</dbReference>
<dbReference type="GO" id="GO:0016887">
    <property type="term" value="F:ATP hydrolysis activity"/>
    <property type="evidence" value="ECO:0007669"/>
    <property type="project" value="InterPro"/>
</dbReference>
<keyword evidence="15" id="KW-1185">Reference proteome</keyword>
<dbReference type="PROSITE" id="PS50893">
    <property type="entry name" value="ABC_TRANSPORTER_2"/>
    <property type="match status" value="1"/>
</dbReference>
<dbReference type="InterPro" id="IPR027417">
    <property type="entry name" value="P-loop_NTPase"/>
</dbReference>
<dbReference type="InterPro" id="IPR036640">
    <property type="entry name" value="ABC1_TM_sf"/>
</dbReference>
<keyword evidence="7 14" id="KW-0067">ATP-binding</keyword>
<keyword evidence="5 11" id="KW-0812">Transmembrane</keyword>
<dbReference type="SUPFAM" id="SSF90123">
    <property type="entry name" value="ABC transporter transmembrane region"/>
    <property type="match status" value="1"/>
</dbReference>
<dbReference type="PANTHER" id="PTHR11384:SF59">
    <property type="entry name" value="LYSOSOMAL COBALAMIN TRANSPORTER ABCD4"/>
    <property type="match status" value="1"/>
</dbReference>
<evidence type="ECO:0000256" key="9">
    <source>
        <dbReference type="ARBA" id="ARBA00023136"/>
    </source>
</evidence>
<dbReference type="InterPro" id="IPR011527">
    <property type="entry name" value="ABC1_TM_dom"/>
</dbReference>
<dbReference type="HOGENOM" id="CLU_007587_6_1_4"/>
<organism evidence="14 15">
    <name type="scientific">Burkholderia thailandensis (strain ATCC 700388 / DSM 13276 / CCUG 48851 / CIP 106301 / E264)</name>
    <dbReference type="NCBI Taxonomy" id="271848"/>
    <lineage>
        <taxon>Bacteria</taxon>
        <taxon>Pseudomonadati</taxon>
        <taxon>Pseudomonadota</taxon>
        <taxon>Betaproteobacteria</taxon>
        <taxon>Burkholderiales</taxon>
        <taxon>Burkholderiaceae</taxon>
        <taxon>Burkholderia</taxon>
        <taxon>pseudomallei group</taxon>
    </lineage>
</organism>
<keyword evidence="4" id="KW-0997">Cell inner membrane</keyword>
<gene>
    <name evidence="14" type="ordered locus">BTH_I3009</name>
</gene>
<dbReference type="AlphaFoldDB" id="Q2SU86"/>
<keyword evidence="9 11" id="KW-0472">Membrane</keyword>
<dbReference type="Gene3D" id="3.40.50.300">
    <property type="entry name" value="P-loop containing nucleotide triphosphate hydrolases"/>
    <property type="match status" value="1"/>
</dbReference>
<evidence type="ECO:0000256" key="11">
    <source>
        <dbReference type="SAM" id="Phobius"/>
    </source>
</evidence>
<evidence type="ECO:0000256" key="3">
    <source>
        <dbReference type="ARBA" id="ARBA00022475"/>
    </source>
</evidence>
<dbReference type="GO" id="GO:0005524">
    <property type="term" value="F:ATP binding"/>
    <property type="evidence" value="ECO:0007669"/>
    <property type="project" value="UniProtKB-KW"/>
</dbReference>
<dbReference type="InterPro" id="IPR050835">
    <property type="entry name" value="ABC_transporter_sub-D"/>
</dbReference>
<evidence type="ECO:0000256" key="2">
    <source>
        <dbReference type="ARBA" id="ARBA00022448"/>
    </source>
</evidence>
<evidence type="ECO:0000256" key="4">
    <source>
        <dbReference type="ARBA" id="ARBA00022519"/>
    </source>
</evidence>
<feature type="transmembrane region" description="Helical" evidence="11">
    <location>
        <begin position="159"/>
        <end position="179"/>
    </location>
</feature>
<feature type="region of interest" description="Disordered" evidence="10">
    <location>
        <begin position="28"/>
        <end position="99"/>
    </location>
</feature>
<feature type="compositionally biased region" description="Low complexity" evidence="10">
    <location>
        <begin position="57"/>
        <end position="70"/>
    </location>
</feature>
<evidence type="ECO:0000313" key="15">
    <source>
        <dbReference type="Proteomes" id="UP000001930"/>
    </source>
</evidence>
<feature type="domain" description="ABC transmembrane type-1" evidence="13">
    <location>
        <begin position="164"/>
        <end position="463"/>
    </location>
</feature>
<comment type="subcellular location">
    <subcellularLocation>
        <location evidence="1">Cell membrane</location>
        <topology evidence="1">Multi-pass membrane protein</topology>
    </subcellularLocation>
</comment>
<evidence type="ECO:0000256" key="6">
    <source>
        <dbReference type="ARBA" id="ARBA00022741"/>
    </source>
</evidence>
<feature type="compositionally biased region" description="Basic residues" evidence="10">
    <location>
        <begin position="28"/>
        <end position="43"/>
    </location>
</feature>
<dbReference type="Pfam" id="PF06472">
    <property type="entry name" value="ABC_membrane_2"/>
    <property type="match status" value="1"/>
</dbReference>
<feature type="domain" description="ABC transporter" evidence="12">
    <location>
        <begin position="501"/>
        <end position="708"/>
    </location>
</feature>
<feature type="transmembrane region" description="Helical" evidence="11">
    <location>
        <begin position="200"/>
        <end position="223"/>
    </location>
</feature>
<feature type="transmembrane region" description="Helical" evidence="11">
    <location>
        <begin position="284"/>
        <end position="307"/>
    </location>
</feature>
<name>Q2SU86_BURTA</name>
<proteinExistence type="predicted"/>
<dbReference type="Proteomes" id="UP000001930">
    <property type="component" value="Chromosome I"/>
</dbReference>
<feature type="transmembrane region" description="Helical" evidence="11">
    <location>
        <begin position="319"/>
        <end position="336"/>
    </location>
</feature>
<dbReference type="GO" id="GO:0005886">
    <property type="term" value="C:plasma membrane"/>
    <property type="evidence" value="ECO:0007669"/>
    <property type="project" value="UniProtKB-SubCell"/>
</dbReference>
<evidence type="ECO:0000256" key="5">
    <source>
        <dbReference type="ARBA" id="ARBA00022692"/>
    </source>
</evidence>
<dbReference type="Gene3D" id="1.20.1560.10">
    <property type="entry name" value="ABC transporter type 1, transmembrane domain"/>
    <property type="match status" value="1"/>
</dbReference>
<protein>
    <submittedName>
        <fullName evidence="14">ABC transporter, ATP-binding protein</fullName>
    </submittedName>
</protein>
<evidence type="ECO:0000256" key="7">
    <source>
        <dbReference type="ARBA" id="ARBA00022840"/>
    </source>
</evidence>
<reference evidence="14 15" key="1">
    <citation type="journal article" date="2005" name="BMC Genomics">
        <title>Bacterial genome adaptation to niches: divergence of the potential virulence genes in three Burkholderia species of different survival strategies.</title>
        <authorList>
            <person name="Kim H.S."/>
            <person name="Schell M.A."/>
            <person name="Yu Y."/>
            <person name="Ulrich R.L."/>
            <person name="Sarria S.H."/>
            <person name="Nierman W.C."/>
            <person name="DeShazer D."/>
        </authorList>
    </citation>
    <scope>NUCLEOTIDE SEQUENCE [LARGE SCALE GENOMIC DNA]</scope>
    <source>
        <strain evidence="15">ATCC 700388 / DSM 13276 / CCUG 48851 / CIP 106301 / E264</strain>
    </source>
</reference>
<evidence type="ECO:0000256" key="8">
    <source>
        <dbReference type="ARBA" id="ARBA00022989"/>
    </source>
</evidence>
<keyword evidence="2" id="KW-0813">Transport</keyword>
<feature type="compositionally biased region" description="Basic residues" evidence="10">
    <location>
        <begin position="79"/>
        <end position="98"/>
    </location>
</feature>
<sequence length="708" mass="79198">MRRVSLSLAAHPALPIRQAGAREAPLFRRRSLDHKSGNGRKPRAAANSPGARRRWHNAAGNRRAGGIAAARRADAVPGVKRRLRHARQNPRHACRVRRRTDAPGAACTLARRRRPHIRKLMTQSTQALAPVPDDPTQSPPPVSTWSLIKPYWVSEEWKVAWGLLVTIVAINLTLVWINVRINSWSASFYNALQSKDVRDFPSLLITFAVLAFAFIILAVYGLYLRQMLGFRWRQWLTTRFLNEWLGDRNFYRIERDRLADNPDQRISDDLQSLASTTLSLSLDLLSTVVTLISFATILWSIAGAATISLGGHAITIPGYMVWVAMVYAIAGSYVMHRFGHPLVSINYQQQRVEADFRFSLIRIRENAEQIAFYNGEPVETAHEQNLFQRIRENWWRVMRYTKRLTFVLNFYAQLASLFPIAVAAPRYFAGAFTFGVLMQISRAFGTVSDSFSWFINSYGTLAEWRATVNRLREFKRVMGASHLKEAMSPATEHGGINLHYVDAQQITTSGLKLALPNGAALASIGDVAIEPGSRWLVRGPSGSGKSTLMRALAGLWPFGDGAIDAPVAARMMFVPQQSYLPIGTLKAALAYPSAVDAFSDDACRDALRACGLADYVERLGETGHWTRILSPGEQQRLAGARVLLHKPDYLFLDEATSALDADNEARLYRLFDERLPKAAIVSIAHRESVASFHQQTLDVRRDEARVAA</sequence>
<accession>Q2SU86</accession>
<dbReference type="InterPro" id="IPR003439">
    <property type="entry name" value="ABC_transporter-like_ATP-bd"/>
</dbReference>
<dbReference type="PROSITE" id="PS50929">
    <property type="entry name" value="ABC_TM1F"/>
    <property type="match status" value="1"/>
</dbReference>
<dbReference type="KEGG" id="bte:BTH_I3009"/>
<keyword evidence="6" id="KW-0547">Nucleotide-binding</keyword>
<dbReference type="Pfam" id="PF00005">
    <property type="entry name" value="ABC_tran"/>
    <property type="match status" value="1"/>
</dbReference>